<dbReference type="Proteomes" id="UP000502998">
    <property type="component" value="Chromosome"/>
</dbReference>
<dbReference type="RefSeq" id="WP_173103486.1">
    <property type="nucleotide sequence ID" value="NZ_AP022822.1"/>
</dbReference>
<sequence>MKKIIGVMFLLFTLVFIAGCQNTKENSTNIFNDEKKIATTEDSFKFYDTSMILKKNYLMIIR</sequence>
<evidence type="ECO:0000313" key="3">
    <source>
        <dbReference type="Proteomes" id="UP000502998"/>
    </source>
</evidence>
<organism evidence="2 3">
    <name type="scientific">Enterococcus saigonensis</name>
    <dbReference type="NCBI Taxonomy" id="1805431"/>
    <lineage>
        <taxon>Bacteria</taxon>
        <taxon>Bacillati</taxon>
        <taxon>Bacillota</taxon>
        <taxon>Bacilli</taxon>
        <taxon>Lactobacillales</taxon>
        <taxon>Enterococcaceae</taxon>
        <taxon>Enterococcus</taxon>
    </lineage>
</organism>
<dbReference type="EMBL" id="AP022822">
    <property type="protein sequence ID" value="BCA86333.1"/>
    <property type="molecule type" value="Genomic_DNA"/>
</dbReference>
<reference evidence="2 3" key="1">
    <citation type="submission" date="2020-02" db="EMBL/GenBank/DDBJ databases">
        <title>Characterization of vanA genotype vancomycin-resistant Enterococcus saigonensis VE80.</title>
        <authorList>
            <person name="Harada T."/>
            <person name="Motooka D."/>
            <person name="Nakamura S."/>
            <person name="Yamamoto Y."/>
            <person name="Kawahara R."/>
            <person name="Kawatsu K."/>
        </authorList>
    </citation>
    <scope>NUCLEOTIDE SEQUENCE [LARGE SCALE GENOMIC DNA]</scope>
    <source>
        <strain evidence="2 3">VE80</strain>
    </source>
</reference>
<evidence type="ECO:0000256" key="1">
    <source>
        <dbReference type="SAM" id="SignalP"/>
    </source>
</evidence>
<dbReference type="KEGG" id="esg:EsVE80_18560"/>
<name>A0A679IDS6_9ENTE</name>
<proteinExistence type="predicted"/>
<keyword evidence="3" id="KW-1185">Reference proteome</keyword>
<feature type="chain" id="PRO_5039696700" description="Lipoprotein" evidence="1">
    <location>
        <begin position="19"/>
        <end position="62"/>
    </location>
</feature>
<gene>
    <name evidence="2" type="ORF">EsVE80_18560</name>
</gene>
<keyword evidence="1" id="KW-0732">Signal</keyword>
<dbReference type="AlphaFoldDB" id="A0A679IDS6"/>
<feature type="signal peptide" evidence="1">
    <location>
        <begin position="1"/>
        <end position="18"/>
    </location>
</feature>
<evidence type="ECO:0008006" key="4">
    <source>
        <dbReference type="Google" id="ProtNLM"/>
    </source>
</evidence>
<evidence type="ECO:0000313" key="2">
    <source>
        <dbReference type="EMBL" id="BCA86333.1"/>
    </source>
</evidence>
<protein>
    <recommendedName>
        <fullName evidence="4">Lipoprotein</fullName>
    </recommendedName>
</protein>
<dbReference type="PROSITE" id="PS51257">
    <property type="entry name" value="PROKAR_LIPOPROTEIN"/>
    <property type="match status" value="1"/>
</dbReference>
<accession>A0A679IDS6</accession>